<keyword evidence="3" id="KW-1185">Reference proteome</keyword>
<sequence length="235" mass="26507">MLSILILFGFSGFYANAQNNFVSCNITQLNVCHDDFMKRLGSSGTWIQTTLFRDAIEKQFMSGRDSNIQKLCSAFQRYKSCFSSDESAKAYQIYQACTERVLGLLLDENQFQRKFTKEQATGYVMMIAQLEYACGAGFSILLEYGTCIGETFTSNSETIKACSTEFNTAVQNDPYETCNYAATAMSCFQAVFKKCGIPSSWFGCEYERTGIQALYSQCTADYCFTDVIIFCFKKV</sequence>
<protein>
    <submittedName>
        <fullName evidence="4">DUF19 domain-containing protein</fullName>
    </submittedName>
</protein>
<proteinExistence type="predicted"/>
<reference evidence="2 3" key="2">
    <citation type="submission" date="2018-10" db="EMBL/GenBank/DDBJ databases">
        <authorList>
            <consortium name="Pathogen Informatics"/>
        </authorList>
    </citation>
    <scope>NUCLEOTIDE SEQUENCE [LARGE SCALE GENOMIC DNA]</scope>
</reference>
<reference evidence="4" key="1">
    <citation type="submission" date="2017-02" db="UniProtKB">
        <authorList>
            <consortium name="WormBaseParasite"/>
        </authorList>
    </citation>
    <scope>IDENTIFICATION</scope>
</reference>
<dbReference type="Proteomes" id="UP000274131">
    <property type="component" value="Unassembled WGS sequence"/>
</dbReference>
<dbReference type="AlphaFoldDB" id="A0A0N4UUQ0"/>
<dbReference type="PANTHER" id="PTHR34311">
    <property type="entry name" value="PROTEIN CBG21698-RELATED"/>
    <property type="match status" value="1"/>
</dbReference>
<evidence type="ECO:0000313" key="4">
    <source>
        <dbReference type="WBParaSite" id="EVEC_0000113101-mRNA-1"/>
    </source>
</evidence>
<name>A0A0N4UUQ0_ENTVE</name>
<accession>A0A0N4UUQ0</accession>
<feature type="chain" id="PRO_5043122460" evidence="1">
    <location>
        <begin position="18"/>
        <end position="235"/>
    </location>
</feature>
<dbReference type="OrthoDB" id="5783451at2759"/>
<dbReference type="WBParaSite" id="EVEC_0000113101-mRNA-1">
    <property type="protein sequence ID" value="EVEC_0000113101-mRNA-1"/>
    <property type="gene ID" value="EVEC_0000113101"/>
</dbReference>
<evidence type="ECO:0000256" key="1">
    <source>
        <dbReference type="SAM" id="SignalP"/>
    </source>
</evidence>
<evidence type="ECO:0000313" key="2">
    <source>
        <dbReference type="EMBL" id="VDD85696.1"/>
    </source>
</evidence>
<feature type="signal peptide" evidence="1">
    <location>
        <begin position="1"/>
        <end position="17"/>
    </location>
</feature>
<dbReference type="EMBL" id="UXUI01007142">
    <property type="protein sequence ID" value="VDD85696.1"/>
    <property type="molecule type" value="Genomic_DNA"/>
</dbReference>
<evidence type="ECO:0000313" key="3">
    <source>
        <dbReference type="Proteomes" id="UP000274131"/>
    </source>
</evidence>
<dbReference type="PANTHER" id="PTHR34311:SF6">
    <property type="entry name" value="NEMATODE SPECIFIC PEPTIDE FAMILY"/>
    <property type="match status" value="1"/>
</dbReference>
<keyword evidence="1" id="KW-0732">Signal</keyword>
<organism evidence="4">
    <name type="scientific">Enterobius vermicularis</name>
    <name type="common">Human pinworm</name>
    <dbReference type="NCBI Taxonomy" id="51028"/>
    <lineage>
        <taxon>Eukaryota</taxon>
        <taxon>Metazoa</taxon>
        <taxon>Ecdysozoa</taxon>
        <taxon>Nematoda</taxon>
        <taxon>Chromadorea</taxon>
        <taxon>Rhabditida</taxon>
        <taxon>Spirurina</taxon>
        <taxon>Oxyuridomorpha</taxon>
        <taxon>Oxyuroidea</taxon>
        <taxon>Oxyuridae</taxon>
        <taxon>Enterobius</taxon>
    </lineage>
</organism>
<gene>
    <name evidence="2" type="ORF">EVEC_LOCUS839</name>
</gene>
<dbReference type="STRING" id="51028.A0A0N4UUQ0"/>